<comment type="caution">
    <text evidence="1">The sequence shown here is derived from an EMBL/GenBank/DDBJ whole genome shotgun (WGS) entry which is preliminary data.</text>
</comment>
<dbReference type="SUPFAM" id="SSF101690">
    <property type="entry name" value="PAZ domain"/>
    <property type="match status" value="1"/>
</dbReference>
<dbReference type="STRING" id="84645.A0A498NY87"/>
<sequence>MYSYREPLQKMGTKGSPVSIGSNYIPICCKNDAVFQYHVTFNPNVESLGMRFGMMKEHRPTTGEVVAFDGSILYLPKRLEEVVHLKAERKTDNQEIDIKIQLTKILPPSSDLCIPFYNVVLRRFVLSMYNNKDSQDDTGQMCL</sequence>
<gene>
    <name evidence="1" type="ORF">ROHU_002272</name>
</gene>
<dbReference type="InterPro" id="IPR036085">
    <property type="entry name" value="PAZ_dom_sf"/>
</dbReference>
<dbReference type="Proteomes" id="UP000290572">
    <property type="component" value="Unassembled WGS sequence"/>
</dbReference>
<evidence type="ECO:0000313" key="2">
    <source>
        <dbReference type="Proteomes" id="UP000290572"/>
    </source>
</evidence>
<keyword evidence="2" id="KW-1185">Reference proteome</keyword>
<dbReference type="EMBL" id="QBIY01006238">
    <property type="protein sequence ID" value="RXN37180.1"/>
    <property type="molecule type" value="Genomic_DNA"/>
</dbReference>
<evidence type="ECO:0000313" key="1">
    <source>
        <dbReference type="EMBL" id="RXN37180.1"/>
    </source>
</evidence>
<dbReference type="AlphaFoldDB" id="A0A498NY87"/>
<dbReference type="Pfam" id="PF23278">
    <property type="entry name" value="Piwi_N"/>
    <property type="match status" value="1"/>
</dbReference>
<accession>A0A498NY87</accession>
<proteinExistence type="predicted"/>
<reference evidence="1 2" key="1">
    <citation type="submission" date="2018-03" db="EMBL/GenBank/DDBJ databases">
        <title>Draft genome sequence of Rohu Carp (Labeo rohita).</title>
        <authorList>
            <person name="Das P."/>
            <person name="Kushwaha B."/>
            <person name="Joshi C.G."/>
            <person name="Kumar D."/>
            <person name="Nagpure N.S."/>
            <person name="Sahoo L."/>
            <person name="Das S.P."/>
            <person name="Bit A."/>
            <person name="Patnaik S."/>
            <person name="Meher P.K."/>
            <person name="Jayasankar P."/>
            <person name="Koringa P.G."/>
            <person name="Patel N.V."/>
            <person name="Hinsu A.T."/>
            <person name="Kumar R."/>
            <person name="Pandey M."/>
            <person name="Agarwal S."/>
            <person name="Srivastava S."/>
            <person name="Singh M."/>
            <person name="Iquebal M.A."/>
            <person name="Jaiswal S."/>
            <person name="Angadi U.B."/>
            <person name="Kumar N."/>
            <person name="Raza M."/>
            <person name="Shah T.M."/>
            <person name="Rai A."/>
            <person name="Jena J.K."/>
        </authorList>
    </citation>
    <scope>NUCLEOTIDE SEQUENCE [LARGE SCALE GENOMIC DNA]</scope>
    <source>
        <strain evidence="1">DASCIFA01</strain>
        <tissue evidence="1">Testis</tissue>
    </source>
</reference>
<protein>
    <submittedName>
        <fullName evidence="1">Piwi 2 isoform X1</fullName>
    </submittedName>
</protein>
<name>A0A498NY87_LABRO</name>
<organism evidence="1 2">
    <name type="scientific">Labeo rohita</name>
    <name type="common">Indian major carp</name>
    <name type="synonym">Cyprinus rohita</name>
    <dbReference type="NCBI Taxonomy" id="84645"/>
    <lineage>
        <taxon>Eukaryota</taxon>
        <taxon>Metazoa</taxon>
        <taxon>Chordata</taxon>
        <taxon>Craniata</taxon>
        <taxon>Vertebrata</taxon>
        <taxon>Euteleostomi</taxon>
        <taxon>Actinopterygii</taxon>
        <taxon>Neopterygii</taxon>
        <taxon>Teleostei</taxon>
        <taxon>Ostariophysi</taxon>
        <taxon>Cypriniformes</taxon>
        <taxon>Cyprinidae</taxon>
        <taxon>Labeoninae</taxon>
        <taxon>Labeonini</taxon>
        <taxon>Labeo</taxon>
    </lineage>
</organism>